<dbReference type="EMBL" id="QXFU01000007">
    <property type="protein sequence ID" value="KAE9048647.1"/>
    <property type="molecule type" value="Genomic_DNA"/>
</dbReference>
<name>A0A6A3NT78_9STRA</name>
<proteinExistence type="predicted"/>
<evidence type="ECO:0000313" key="2">
    <source>
        <dbReference type="EMBL" id="KAE9356103.1"/>
    </source>
</evidence>
<protein>
    <submittedName>
        <fullName evidence="1">Uncharacterized protein</fullName>
    </submittedName>
</protein>
<keyword evidence="3" id="KW-1185">Reference proteome</keyword>
<sequence length="36" mass="3971">MDDGKSNVLAWSWATMTLNGPMKRSRSFVLPTAETA</sequence>
<gene>
    <name evidence="1" type="ORF">PR002_g325</name>
    <name evidence="2" type="ORF">PR003_g2493</name>
</gene>
<dbReference type="Proteomes" id="UP000434957">
    <property type="component" value="Unassembled WGS sequence"/>
</dbReference>
<dbReference type="EMBL" id="QXFT01000079">
    <property type="protein sequence ID" value="KAE9356103.1"/>
    <property type="molecule type" value="Genomic_DNA"/>
</dbReference>
<evidence type="ECO:0000313" key="4">
    <source>
        <dbReference type="Proteomes" id="UP000435112"/>
    </source>
</evidence>
<evidence type="ECO:0000313" key="3">
    <source>
        <dbReference type="Proteomes" id="UP000434957"/>
    </source>
</evidence>
<accession>A0A6A3NT78</accession>
<comment type="caution">
    <text evidence="1">The sequence shown here is derived from an EMBL/GenBank/DDBJ whole genome shotgun (WGS) entry which is preliminary data.</text>
</comment>
<reference evidence="1 4" key="1">
    <citation type="submission" date="2018-09" db="EMBL/GenBank/DDBJ databases">
        <title>Genomic investigation of the strawberry pathogen Phytophthora fragariae indicates pathogenicity is determined by transcriptional variation in three key races.</title>
        <authorList>
            <person name="Adams T.M."/>
            <person name="Armitage A.D."/>
            <person name="Sobczyk M.K."/>
            <person name="Bates H.J."/>
            <person name="Dunwell J.M."/>
            <person name="Nellist C.F."/>
            <person name="Harrison R.J."/>
        </authorList>
    </citation>
    <scope>NUCLEOTIDE SEQUENCE [LARGE SCALE GENOMIC DNA]</scope>
    <source>
        <strain evidence="1 4">SCRP324</strain>
        <strain evidence="2 3">SCRP333</strain>
    </source>
</reference>
<dbReference type="AlphaFoldDB" id="A0A6A3NT78"/>
<dbReference type="Proteomes" id="UP000435112">
    <property type="component" value="Unassembled WGS sequence"/>
</dbReference>
<organism evidence="1 4">
    <name type="scientific">Phytophthora rubi</name>
    <dbReference type="NCBI Taxonomy" id="129364"/>
    <lineage>
        <taxon>Eukaryota</taxon>
        <taxon>Sar</taxon>
        <taxon>Stramenopiles</taxon>
        <taxon>Oomycota</taxon>
        <taxon>Peronosporomycetes</taxon>
        <taxon>Peronosporales</taxon>
        <taxon>Peronosporaceae</taxon>
        <taxon>Phytophthora</taxon>
    </lineage>
</organism>
<evidence type="ECO:0000313" key="1">
    <source>
        <dbReference type="EMBL" id="KAE9048647.1"/>
    </source>
</evidence>